<proteinExistence type="predicted"/>
<dbReference type="EMBL" id="VSWC01000054">
    <property type="protein sequence ID" value="KAA1099636.1"/>
    <property type="molecule type" value="Genomic_DNA"/>
</dbReference>
<reference evidence="1 2" key="1">
    <citation type="submission" date="2019-05" db="EMBL/GenBank/DDBJ databases">
        <title>Emergence of the Ug99 lineage of the wheat stem rust pathogen through somatic hybridization.</title>
        <authorList>
            <person name="Li F."/>
            <person name="Upadhyaya N.M."/>
            <person name="Sperschneider J."/>
            <person name="Matny O."/>
            <person name="Nguyen-Phuc H."/>
            <person name="Mago R."/>
            <person name="Raley C."/>
            <person name="Miller M.E."/>
            <person name="Silverstein K.A.T."/>
            <person name="Henningsen E."/>
            <person name="Hirsch C.D."/>
            <person name="Visser B."/>
            <person name="Pretorius Z.A."/>
            <person name="Steffenson B.J."/>
            <person name="Schwessinger B."/>
            <person name="Dodds P.N."/>
            <person name="Figueroa M."/>
        </authorList>
    </citation>
    <scope>NUCLEOTIDE SEQUENCE [LARGE SCALE GENOMIC DNA]</scope>
    <source>
        <strain evidence="1">21-0</strain>
    </source>
</reference>
<comment type="caution">
    <text evidence="1">The sequence shown here is derived from an EMBL/GenBank/DDBJ whole genome shotgun (WGS) entry which is preliminary data.</text>
</comment>
<gene>
    <name evidence="1" type="ORF">PGT21_015735</name>
</gene>
<accession>A0A5B0PF52</accession>
<protein>
    <submittedName>
        <fullName evidence="1">Uncharacterized protein</fullName>
    </submittedName>
</protein>
<evidence type="ECO:0000313" key="1">
    <source>
        <dbReference type="EMBL" id="KAA1099636.1"/>
    </source>
</evidence>
<dbReference type="Proteomes" id="UP000324748">
    <property type="component" value="Unassembled WGS sequence"/>
</dbReference>
<keyword evidence="2" id="KW-1185">Reference proteome</keyword>
<dbReference type="OrthoDB" id="1055148at2759"/>
<evidence type="ECO:0000313" key="2">
    <source>
        <dbReference type="Proteomes" id="UP000324748"/>
    </source>
</evidence>
<sequence>MLCLNKAKRVPSITAERSYPRPRPNPRGVLPEISGRVMFRFKSTGNVPTTRKA</sequence>
<organism evidence="1 2">
    <name type="scientific">Puccinia graminis f. sp. tritici</name>
    <dbReference type="NCBI Taxonomy" id="56615"/>
    <lineage>
        <taxon>Eukaryota</taxon>
        <taxon>Fungi</taxon>
        <taxon>Dikarya</taxon>
        <taxon>Basidiomycota</taxon>
        <taxon>Pucciniomycotina</taxon>
        <taxon>Pucciniomycetes</taxon>
        <taxon>Pucciniales</taxon>
        <taxon>Pucciniaceae</taxon>
        <taxon>Puccinia</taxon>
    </lineage>
</organism>
<name>A0A5B0PF52_PUCGR</name>
<dbReference type="AlphaFoldDB" id="A0A5B0PF52"/>